<keyword evidence="5 7" id="KW-0472">Membrane</keyword>
<dbReference type="Pfam" id="PF00854">
    <property type="entry name" value="PTR2"/>
    <property type="match status" value="3"/>
</dbReference>
<dbReference type="EMBL" id="JACXVP010000010">
    <property type="protein sequence ID" value="KAG5582842.1"/>
    <property type="molecule type" value="Genomic_DNA"/>
</dbReference>
<dbReference type="GO" id="GO:0006857">
    <property type="term" value="P:oligopeptide transport"/>
    <property type="evidence" value="ECO:0007669"/>
    <property type="project" value="InterPro"/>
</dbReference>
<proteinExistence type="inferred from homology"/>
<evidence type="ECO:0000313" key="8">
    <source>
        <dbReference type="EMBL" id="KAG5582842.1"/>
    </source>
</evidence>
<feature type="transmembrane region" description="Helical" evidence="7">
    <location>
        <begin position="90"/>
        <end position="110"/>
    </location>
</feature>
<feature type="transmembrane region" description="Helical" evidence="7">
    <location>
        <begin position="735"/>
        <end position="754"/>
    </location>
</feature>
<gene>
    <name evidence="8" type="ORF">H5410_053469</name>
</gene>
<keyword evidence="3 7" id="KW-0812">Transmembrane</keyword>
<evidence type="ECO:0000256" key="5">
    <source>
        <dbReference type="ARBA" id="ARBA00023136"/>
    </source>
</evidence>
<feature type="transmembrane region" description="Helical" evidence="7">
    <location>
        <begin position="865"/>
        <end position="889"/>
    </location>
</feature>
<protein>
    <recommendedName>
        <fullName evidence="10">Peptide transporter</fullName>
    </recommendedName>
</protein>
<organism evidence="8 9">
    <name type="scientific">Solanum commersonii</name>
    <name type="common">Commerson's wild potato</name>
    <name type="synonym">Commerson's nightshade</name>
    <dbReference type="NCBI Taxonomy" id="4109"/>
    <lineage>
        <taxon>Eukaryota</taxon>
        <taxon>Viridiplantae</taxon>
        <taxon>Streptophyta</taxon>
        <taxon>Embryophyta</taxon>
        <taxon>Tracheophyta</taxon>
        <taxon>Spermatophyta</taxon>
        <taxon>Magnoliopsida</taxon>
        <taxon>eudicotyledons</taxon>
        <taxon>Gunneridae</taxon>
        <taxon>Pentapetalae</taxon>
        <taxon>asterids</taxon>
        <taxon>lamiids</taxon>
        <taxon>Solanales</taxon>
        <taxon>Solanaceae</taxon>
        <taxon>Solanoideae</taxon>
        <taxon>Solaneae</taxon>
        <taxon>Solanum</taxon>
    </lineage>
</organism>
<sequence>MDKINVEMERITRAESVEMDDQKLVYDSSVDHKGRVPLRSSTGVWKASLFIIVIEFSERLSFFGIATSLIMYLTKVIHQDLKTAAKSVNYWTGVTTLMPLLGGFLADAYLGRFSTVLLSSTVYFLGLLLLTLSRVVPSLKPCESDLCDKRRNVHEPIFFLAIYLISVGTGGHKPSLESFGADQFDDENPEERRKKCHFSIGGTLGYAVDYYLVLHLSFMYKTMLAGPWQIIAIFYAGKPVYRFRKTTGSPLTPMLNVLIAAIRKRSLQLPSDPSHLHEVPKSETTQRRLLGHTKRLKFLDKAAILDQTQDLTEQQQDPWKLATVTNVEELKLIINMIPIWLTTLPFGICVAQAATFFLKQGVTMNRKIIHNFEIPTASIYALTAVGMIISVAFYDKILVPFLRRTTGNERGINILQRIGIGMIFSISTMIVAALVERKRLNLVNKNPLEGSSSMSVFWLAPQFLILGIADGFALVGLQEYFYDQVPDSMRSLGIALYLSVIGAANFISSLLITIVDHITEKRGKSWFGKDPNSSRLDYFYWLLAIITAVNLCVYVIVARNYSYKNVRCKATISVADCDDRDNPKAMPKKKHKINVEMEQITRAESVEIDEILQLIIKDEFPLGVQLVYGRPASLLSRLNFFGIATSLIMYLTKVIHQDLKTAAKSVNYWTGVTTLMPLLGGFLVDAYLGRFSTILPSSTVYLLGLLLLTMSRVVRSLKPCESDLCDKRRNVHEPIFFLAIYLISVGTGGHKPSLESFGADQFDDENHYTICCWHDNISVAFYEKFLVPFLIRTTGNERGISILQRIGIGMIFSVSIMIVAALIERKRLNLVHKNPLEGSTDGFALVGLQEYVYDQVPDSMRSLGIALYLSVNGAVNFVSSLLITIGGSYHRKNGKSWLGKDLNSSRLDYFYWWLVIMTAVNLCVNVIVARNYSYKNVHCKAAMSVDDCDDRDNHEAMT</sequence>
<feature type="transmembrane region" description="Helical" evidence="7">
    <location>
        <begin position="218"/>
        <end position="237"/>
    </location>
</feature>
<feature type="transmembrane region" description="Helical" evidence="7">
    <location>
        <begin position="116"/>
        <end position="136"/>
    </location>
</feature>
<dbReference type="AlphaFoldDB" id="A0A9J5X4J5"/>
<dbReference type="OrthoDB" id="8904098at2759"/>
<comment type="similarity">
    <text evidence="2">Belongs to the major facilitator superfamily. Proton-dependent oligopeptide transporter (POT/PTR) (TC 2.A.17) family.</text>
</comment>
<comment type="subcellular location">
    <subcellularLocation>
        <location evidence="1">Membrane</location>
        <topology evidence="1">Multi-pass membrane protein</topology>
    </subcellularLocation>
</comment>
<evidence type="ECO:0000256" key="6">
    <source>
        <dbReference type="ARBA" id="ARBA00044504"/>
    </source>
</evidence>
<feature type="transmembrane region" description="Helical" evidence="7">
    <location>
        <begin position="374"/>
        <end position="394"/>
    </location>
</feature>
<dbReference type="InterPro" id="IPR018456">
    <property type="entry name" value="PTR2_symporter_CS"/>
</dbReference>
<feature type="transmembrane region" description="Helical" evidence="7">
    <location>
        <begin position="456"/>
        <end position="474"/>
    </location>
</feature>
<feature type="transmembrane region" description="Helical" evidence="7">
    <location>
        <begin position="157"/>
        <end position="176"/>
    </location>
</feature>
<dbReference type="GO" id="GO:0022857">
    <property type="term" value="F:transmembrane transporter activity"/>
    <property type="evidence" value="ECO:0007669"/>
    <property type="project" value="InterPro"/>
</dbReference>
<evidence type="ECO:0000313" key="9">
    <source>
        <dbReference type="Proteomes" id="UP000824120"/>
    </source>
</evidence>
<feature type="transmembrane region" description="Helical" evidence="7">
    <location>
        <begin position="494"/>
        <end position="518"/>
    </location>
</feature>
<comment type="caution">
    <text evidence="8">The sequence shown here is derived from an EMBL/GenBank/DDBJ whole genome shotgun (WGS) entry which is preliminary data.</text>
</comment>
<dbReference type="GO" id="GO:0016020">
    <property type="term" value="C:membrane"/>
    <property type="evidence" value="ECO:0007669"/>
    <property type="project" value="UniProtKB-SubCell"/>
</dbReference>
<feature type="transmembrane region" description="Helical" evidence="7">
    <location>
        <begin position="802"/>
        <end position="823"/>
    </location>
</feature>
<dbReference type="Gene3D" id="1.20.1250.20">
    <property type="entry name" value="MFS general substrate transporter like domains"/>
    <property type="match status" value="3"/>
</dbReference>
<dbReference type="InterPro" id="IPR036259">
    <property type="entry name" value="MFS_trans_sf"/>
</dbReference>
<keyword evidence="9" id="KW-1185">Reference proteome</keyword>
<dbReference type="PANTHER" id="PTHR11654">
    <property type="entry name" value="OLIGOPEPTIDE TRANSPORTER-RELATED"/>
    <property type="match status" value="1"/>
</dbReference>
<dbReference type="PROSITE" id="PS01022">
    <property type="entry name" value="PTR2_1"/>
    <property type="match status" value="1"/>
</dbReference>
<evidence type="ECO:0008006" key="10">
    <source>
        <dbReference type="Google" id="ProtNLM"/>
    </source>
</evidence>
<dbReference type="SUPFAM" id="SSF103473">
    <property type="entry name" value="MFS general substrate transporter"/>
    <property type="match status" value="2"/>
</dbReference>
<evidence type="ECO:0000256" key="4">
    <source>
        <dbReference type="ARBA" id="ARBA00022989"/>
    </source>
</evidence>
<feature type="transmembrane region" description="Helical" evidence="7">
    <location>
        <begin position="538"/>
        <end position="557"/>
    </location>
</feature>
<feature type="transmembrane region" description="Helical" evidence="7">
    <location>
        <begin position="694"/>
        <end position="714"/>
    </location>
</feature>
<name>A0A9J5X4J5_SOLCO</name>
<evidence type="ECO:0000256" key="7">
    <source>
        <dbReference type="SAM" id="Phobius"/>
    </source>
</evidence>
<feature type="transmembrane region" description="Helical" evidence="7">
    <location>
        <begin position="909"/>
        <end position="928"/>
    </location>
</feature>
<evidence type="ECO:0000256" key="3">
    <source>
        <dbReference type="ARBA" id="ARBA00022692"/>
    </source>
</evidence>
<dbReference type="Proteomes" id="UP000824120">
    <property type="component" value="Chromosome 10"/>
</dbReference>
<keyword evidence="4 7" id="KW-1133">Transmembrane helix</keyword>
<reference evidence="8 9" key="1">
    <citation type="submission" date="2020-09" db="EMBL/GenBank/DDBJ databases">
        <title>De no assembly of potato wild relative species, Solanum commersonii.</title>
        <authorList>
            <person name="Cho K."/>
        </authorList>
    </citation>
    <scope>NUCLEOTIDE SEQUENCE [LARGE SCALE GENOMIC DNA]</scope>
    <source>
        <strain evidence="8">LZ3.2</strain>
        <tissue evidence="8">Leaf</tissue>
    </source>
</reference>
<accession>A0A9J5X4J5</accession>
<comment type="similarity">
    <text evidence="6">Belongs to the major facilitator superfamily. Phosphate:H(+) symporter (TC 2.A.1.9) family.</text>
</comment>
<feature type="transmembrane region" description="Helical" evidence="7">
    <location>
        <begin position="668"/>
        <end position="688"/>
    </location>
</feature>
<dbReference type="InterPro" id="IPR000109">
    <property type="entry name" value="POT_fam"/>
</dbReference>
<evidence type="ECO:0000256" key="2">
    <source>
        <dbReference type="ARBA" id="ARBA00005982"/>
    </source>
</evidence>
<evidence type="ECO:0000256" key="1">
    <source>
        <dbReference type="ARBA" id="ARBA00004141"/>
    </source>
</evidence>
<feature type="transmembrane region" description="Helical" evidence="7">
    <location>
        <begin position="414"/>
        <end position="435"/>
    </location>
</feature>